<keyword evidence="2" id="KW-0012">Acyltransferase</keyword>
<feature type="domain" description="BioF2-like acetyltransferase" evidence="1">
    <location>
        <begin position="197"/>
        <end position="283"/>
    </location>
</feature>
<dbReference type="Pfam" id="PF13480">
    <property type="entry name" value="Acetyltransf_6"/>
    <property type="match status" value="1"/>
</dbReference>
<evidence type="ECO:0000313" key="3">
    <source>
        <dbReference type="Proteomes" id="UP001230035"/>
    </source>
</evidence>
<dbReference type="RefSeq" id="WP_283239918.1">
    <property type="nucleotide sequence ID" value="NZ_JASGBP010000010.1"/>
</dbReference>
<accession>A0ABT6XT17</accession>
<dbReference type="SUPFAM" id="SSF55729">
    <property type="entry name" value="Acyl-CoA N-acyltransferases (Nat)"/>
    <property type="match status" value="1"/>
</dbReference>
<dbReference type="EMBL" id="JASGBP010000010">
    <property type="protein sequence ID" value="MDI9258254.1"/>
    <property type="molecule type" value="Genomic_DNA"/>
</dbReference>
<gene>
    <name evidence="2" type="ORF">QHT84_12590</name>
</gene>
<name>A0ABT6XT17_9FLAO</name>
<dbReference type="InterPro" id="IPR038740">
    <property type="entry name" value="BioF2-like_GNAT_dom"/>
</dbReference>
<dbReference type="Gene3D" id="3.40.630.30">
    <property type="match status" value="1"/>
</dbReference>
<evidence type="ECO:0000259" key="1">
    <source>
        <dbReference type="Pfam" id="PF13480"/>
    </source>
</evidence>
<comment type="caution">
    <text evidence="2">The sequence shown here is derived from an EMBL/GenBank/DDBJ whole genome shotgun (WGS) entry which is preliminary data.</text>
</comment>
<dbReference type="EC" id="2.3.1.-" evidence="2"/>
<keyword evidence="3" id="KW-1185">Reference proteome</keyword>
<keyword evidence="2" id="KW-0808">Transferase</keyword>
<reference evidence="2 3" key="1">
    <citation type="submission" date="2023-05" db="EMBL/GenBank/DDBJ databases">
        <title>Flavobacterium sedimenti sp. nov., isolated from the sediment.</title>
        <authorList>
            <person name="Wu N."/>
        </authorList>
    </citation>
    <scope>NUCLEOTIDE SEQUENCE [LARGE SCALE GENOMIC DNA]</scope>
    <source>
        <strain evidence="2 3">YZ-48</strain>
    </source>
</reference>
<evidence type="ECO:0000313" key="2">
    <source>
        <dbReference type="EMBL" id="MDI9258254.1"/>
    </source>
</evidence>
<organism evidence="2 3">
    <name type="scientific">Flavobacterium sedimenticola</name>
    <dbReference type="NCBI Taxonomy" id="3043286"/>
    <lineage>
        <taxon>Bacteria</taxon>
        <taxon>Pseudomonadati</taxon>
        <taxon>Bacteroidota</taxon>
        <taxon>Flavobacteriia</taxon>
        <taxon>Flavobacteriales</taxon>
        <taxon>Flavobacteriaceae</taxon>
        <taxon>Flavobacterium</taxon>
    </lineage>
</organism>
<dbReference type="GO" id="GO:0016746">
    <property type="term" value="F:acyltransferase activity"/>
    <property type="evidence" value="ECO:0007669"/>
    <property type="project" value="UniProtKB-KW"/>
</dbReference>
<dbReference type="Proteomes" id="UP001230035">
    <property type="component" value="Unassembled WGS sequence"/>
</dbReference>
<sequence>MKNYTVRRYSSNDFELWNTFVSEAKNATFLFHRDFMEYHADRFEDYSLMVFAADDLVSVIPAHRVGNRVFSHAGLTYGGFVFNAKIKLGEVIVIAQSVLAFLHQQQIQSLQIKMVPTIYHTFFADEMAYALFLTKAQLIRRDCLSVIDLQKPFSITKTRKVSIRRGEKNRLVIKEELEFDLFWNEILIPNLQRKYGAQPVHTAAEIRQLQHRFPHNIRHFNVYYEGQIVAGTTVFVTDTVAHPQYISGNVQKNELGSLDFLYHHLITDVFPDKTYFDFGPSHEENGQKINEGILFWKESFGAKTTVQDFYEVATAHYPLLENVLI</sequence>
<protein>
    <submittedName>
        <fullName evidence="2">GNAT family N-acetyltransferase</fullName>
        <ecNumber evidence="2">2.3.1.-</ecNumber>
    </submittedName>
</protein>
<proteinExistence type="predicted"/>
<dbReference type="InterPro" id="IPR016181">
    <property type="entry name" value="Acyl_CoA_acyltransferase"/>
</dbReference>